<reference evidence="2 3" key="1">
    <citation type="submission" date="2015-01" db="EMBL/GenBank/DDBJ databases">
        <title>Evolution of Trichinella species and genotypes.</title>
        <authorList>
            <person name="Korhonen P.K."/>
            <person name="Edoardo P."/>
            <person name="Giuseppe L.R."/>
            <person name="Gasser R.B."/>
        </authorList>
    </citation>
    <scope>NUCLEOTIDE SEQUENCE [LARGE SCALE GENOMIC DNA]</scope>
    <source>
        <strain evidence="2">ISS470</strain>
    </source>
</reference>
<evidence type="ECO:0000256" key="1">
    <source>
        <dbReference type="SAM" id="MobiDB-lite"/>
    </source>
</evidence>
<comment type="caution">
    <text evidence="2">The sequence shown here is derived from an EMBL/GenBank/DDBJ whole genome shotgun (WGS) entry which is preliminary data.</text>
</comment>
<gene>
    <name evidence="2" type="ORF">T4D_4009</name>
</gene>
<keyword evidence="3" id="KW-1185">Reference proteome</keyword>
<evidence type="ECO:0000313" key="3">
    <source>
        <dbReference type="Proteomes" id="UP000054995"/>
    </source>
</evidence>
<evidence type="ECO:0000313" key="2">
    <source>
        <dbReference type="EMBL" id="KRY80994.1"/>
    </source>
</evidence>
<sequence length="79" mass="9352">MQKTSISQDVRTQNISSQRRSTTIKQLSKVISPTLIDRQQTKTKLVKAKLYLSQVTWRPAPPVLQFREIQVREHDRRDY</sequence>
<proteinExistence type="predicted"/>
<dbReference type="EMBL" id="JYDT01000279">
    <property type="protein sequence ID" value="KRY80994.1"/>
    <property type="molecule type" value="Genomic_DNA"/>
</dbReference>
<dbReference type="Proteomes" id="UP000054995">
    <property type="component" value="Unassembled WGS sequence"/>
</dbReference>
<accession>A0A0V1F5E6</accession>
<dbReference type="AlphaFoldDB" id="A0A0V1F5E6"/>
<feature type="region of interest" description="Disordered" evidence="1">
    <location>
        <begin position="1"/>
        <end position="23"/>
    </location>
</feature>
<organism evidence="2 3">
    <name type="scientific">Trichinella pseudospiralis</name>
    <name type="common">Parasitic roundworm</name>
    <dbReference type="NCBI Taxonomy" id="6337"/>
    <lineage>
        <taxon>Eukaryota</taxon>
        <taxon>Metazoa</taxon>
        <taxon>Ecdysozoa</taxon>
        <taxon>Nematoda</taxon>
        <taxon>Enoplea</taxon>
        <taxon>Dorylaimia</taxon>
        <taxon>Trichinellida</taxon>
        <taxon>Trichinellidae</taxon>
        <taxon>Trichinella</taxon>
    </lineage>
</organism>
<name>A0A0V1F5E6_TRIPS</name>
<protein>
    <submittedName>
        <fullName evidence="2">Uncharacterized protein</fullName>
    </submittedName>
</protein>